<reference evidence="2 3" key="2">
    <citation type="submission" date="2023-12" db="EMBL/GenBank/DDBJ databases">
        <title>Description of an unclassified Opitutus bacterium of Verrucomicrobiota.</title>
        <authorList>
            <person name="Zhang D.-F."/>
        </authorList>
    </citation>
    <scope>NUCLEOTIDE SEQUENCE [LARGE SCALE GENOMIC DNA]</scope>
    <source>
        <strain evidence="2 3">WL0086</strain>
    </source>
</reference>
<dbReference type="RefSeq" id="WP_221030181.1">
    <property type="nucleotide sequence ID" value="NZ_CP139781.1"/>
</dbReference>
<dbReference type="EMBL" id="CP139781">
    <property type="protein sequence ID" value="WRQ87661.1"/>
    <property type="molecule type" value="Genomic_DNA"/>
</dbReference>
<keyword evidence="3" id="KW-1185">Reference proteome</keyword>
<evidence type="ECO:0000256" key="1">
    <source>
        <dbReference type="SAM" id="SignalP"/>
    </source>
</evidence>
<keyword evidence="1" id="KW-0732">Signal</keyword>
<accession>A0ABZ1C869</accession>
<protein>
    <submittedName>
        <fullName evidence="2">Uncharacterized protein</fullName>
    </submittedName>
</protein>
<sequence length="418" mass="45949">MPHTRLSRLWWMLVSAPMLFGAEPTATKVIDSRPAPAPRSHVLFLGADLKVKDGETWYDIDGVEKGWFVSASTGELPVRIPMNRPGFEFSFDRNLKLTAKQVSVSNLKMEPTFTPARDPSRRWLESQSLAISSAGDLVNAASRELRSTIVAAEQREAMLNSPNTPAEVKMAILQQPAPDVDGAMGDFQDANFGSQSEQYDPGFYARRQSEARSKRKDSDGHDALELEAEVRVNVPMEHPYAVVFVEFSLPDDLMRYRRVFAEPLPPLKPGKATKVSWVKGGFPVGYELGPVQLHFFDGAEEIATDDAERRTPVTAEEGFQFAVLDHVSRARDAKVDEPAALIEELVTSDLRSQWASQGRACVVRVGSDGLPEAAYAAADVTTAIDDVALQALVANLRFRPAVENGEAIAGQVKLGERL</sequence>
<reference evidence="2 3" key="1">
    <citation type="submission" date="2021-08" db="EMBL/GenBank/DDBJ databases">
        <authorList>
            <person name="Zhang D."/>
            <person name="Zhang A."/>
            <person name="Wang L."/>
        </authorList>
    </citation>
    <scope>NUCLEOTIDE SEQUENCE [LARGE SCALE GENOMIC DNA]</scope>
    <source>
        <strain evidence="2 3">WL0086</strain>
    </source>
</reference>
<organism evidence="2 3">
    <name type="scientific">Actomonas aquatica</name>
    <dbReference type="NCBI Taxonomy" id="2866162"/>
    <lineage>
        <taxon>Bacteria</taxon>
        <taxon>Pseudomonadati</taxon>
        <taxon>Verrucomicrobiota</taxon>
        <taxon>Opitutia</taxon>
        <taxon>Opitutales</taxon>
        <taxon>Opitutaceae</taxon>
        <taxon>Actomonas</taxon>
    </lineage>
</organism>
<evidence type="ECO:0000313" key="3">
    <source>
        <dbReference type="Proteomes" id="UP000738431"/>
    </source>
</evidence>
<name>A0ABZ1C869_9BACT</name>
<proteinExistence type="predicted"/>
<evidence type="ECO:0000313" key="2">
    <source>
        <dbReference type="EMBL" id="WRQ87661.1"/>
    </source>
</evidence>
<feature type="signal peptide" evidence="1">
    <location>
        <begin position="1"/>
        <end position="21"/>
    </location>
</feature>
<gene>
    <name evidence="2" type="ORF">K1X11_022840</name>
</gene>
<dbReference type="Proteomes" id="UP000738431">
    <property type="component" value="Chromosome"/>
</dbReference>
<feature type="chain" id="PRO_5045152160" evidence="1">
    <location>
        <begin position="22"/>
        <end position="418"/>
    </location>
</feature>